<sequence length="338" mass="38260">MYSIHFPLSSFKYSLFSRIYQQRRLLKLPDLSEFGDVYDLKFGLGDAHPPTSVALRKEYQRTILYQQSPQEVSMVIKNNFGQLQDGFPSTLIFSICAGLHTCIHSAAPMASRTEHCQAEARLMGMAKEHFVLVHGEGHGAWCWFKLRWLLEGSGYHVTCIDLSGGGVDPTDPNTVLSFKQYDKPLIDLISTLPEGEKVQALFFLFTNNGLPTLPENEIELTLGAAADDPPTTIALRPEFQRDRQSQQSPEEESVLASMLMRPWPAKAISTASFEGDDERLNRVKRIFIKTQRDHMLDPEQQDSMIKKWPPSEVLVIDTDHSPFFSAPEQLFNLIVKSL</sequence>
<dbReference type="OrthoDB" id="1263307at2759"/>
<dbReference type="GO" id="GO:0080031">
    <property type="term" value="F:methyl salicylate esterase activity"/>
    <property type="evidence" value="ECO:0007669"/>
    <property type="project" value="TreeGrafter"/>
</dbReference>
<dbReference type="Proteomes" id="UP000636709">
    <property type="component" value="Unassembled WGS sequence"/>
</dbReference>
<dbReference type="GO" id="GO:0080030">
    <property type="term" value="F:methyl indole-3-acetate esterase activity"/>
    <property type="evidence" value="ECO:0007669"/>
    <property type="project" value="TreeGrafter"/>
</dbReference>
<comment type="caution">
    <text evidence="1">The sequence shown here is derived from an EMBL/GenBank/DDBJ whole genome shotgun (WGS) entry which is preliminary data.</text>
</comment>
<keyword evidence="2" id="KW-1185">Reference proteome</keyword>
<dbReference type="GO" id="GO:0009696">
    <property type="term" value="P:salicylic acid metabolic process"/>
    <property type="evidence" value="ECO:0007669"/>
    <property type="project" value="TreeGrafter"/>
</dbReference>
<protein>
    <recommendedName>
        <fullName evidence="3">AB hydrolase-1 domain-containing protein</fullName>
    </recommendedName>
</protein>
<dbReference type="GO" id="GO:0009694">
    <property type="term" value="P:jasmonic acid metabolic process"/>
    <property type="evidence" value="ECO:0007669"/>
    <property type="project" value="TreeGrafter"/>
</dbReference>
<evidence type="ECO:0000313" key="2">
    <source>
        <dbReference type="Proteomes" id="UP000636709"/>
    </source>
</evidence>
<dbReference type="AlphaFoldDB" id="A0A835BP03"/>
<accession>A0A835BP03</accession>
<evidence type="ECO:0008006" key="3">
    <source>
        <dbReference type="Google" id="ProtNLM"/>
    </source>
</evidence>
<reference evidence="1" key="1">
    <citation type="submission" date="2020-07" db="EMBL/GenBank/DDBJ databases">
        <title>Genome sequence and genetic diversity analysis of an under-domesticated orphan crop, white fonio (Digitaria exilis).</title>
        <authorList>
            <person name="Bennetzen J.L."/>
            <person name="Chen S."/>
            <person name="Ma X."/>
            <person name="Wang X."/>
            <person name="Yssel A.E.J."/>
            <person name="Chaluvadi S.R."/>
            <person name="Johnson M."/>
            <person name="Gangashetty P."/>
            <person name="Hamidou F."/>
            <person name="Sanogo M.D."/>
            <person name="Zwaenepoel A."/>
            <person name="Wallace J."/>
            <person name="Van De Peer Y."/>
            <person name="Van Deynze A."/>
        </authorList>
    </citation>
    <scope>NUCLEOTIDE SEQUENCE</scope>
    <source>
        <tissue evidence="1">Leaves</tissue>
    </source>
</reference>
<dbReference type="InterPro" id="IPR045889">
    <property type="entry name" value="MES/HNL"/>
</dbReference>
<dbReference type="PANTHER" id="PTHR10992:SF780">
    <property type="entry name" value="HYDROLASE, ALPHA_BETA FOLD FAMILY PROTEIN, EXPRESSED"/>
    <property type="match status" value="1"/>
</dbReference>
<dbReference type="GO" id="GO:0080032">
    <property type="term" value="F:methyl jasmonate esterase activity"/>
    <property type="evidence" value="ECO:0007669"/>
    <property type="project" value="TreeGrafter"/>
</dbReference>
<dbReference type="PANTHER" id="PTHR10992">
    <property type="entry name" value="METHYLESTERASE FAMILY MEMBER"/>
    <property type="match status" value="1"/>
</dbReference>
<dbReference type="SUPFAM" id="SSF53474">
    <property type="entry name" value="alpha/beta-Hydrolases"/>
    <property type="match status" value="1"/>
</dbReference>
<gene>
    <name evidence="1" type="ORF">HU200_030525</name>
</gene>
<evidence type="ECO:0000313" key="1">
    <source>
        <dbReference type="EMBL" id="KAF8706998.1"/>
    </source>
</evidence>
<dbReference type="EMBL" id="JACEFO010001764">
    <property type="protein sequence ID" value="KAF8706998.1"/>
    <property type="molecule type" value="Genomic_DNA"/>
</dbReference>
<organism evidence="1 2">
    <name type="scientific">Digitaria exilis</name>
    <dbReference type="NCBI Taxonomy" id="1010633"/>
    <lineage>
        <taxon>Eukaryota</taxon>
        <taxon>Viridiplantae</taxon>
        <taxon>Streptophyta</taxon>
        <taxon>Embryophyta</taxon>
        <taxon>Tracheophyta</taxon>
        <taxon>Spermatophyta</taxon>
        <taxon>Magnoliopsida</taxon>
        <taxon>Liliopsida</taxon>
        <taxon>Poales</taxon>
        <taxon>Poaceae</taxon>
        <taxon>PACMAD clade</taxon>
        <taxon>Panicoideae</taxon>
        <taxon>Panicodae</taxon>
        <taxon>Paniceae</taxon>
        <taxon>Anthephorinae</taxon>
        <taxon>Digitaria</taxon>
    </lineage>
</organism>
<dbReference type="Gene3D" id="3.40.50.1820">
    <property type="entry name" value="alpha/beta hydrolase"/>
    <property type="match status" value="2"/>
</dbReference>
<proteinExistence type="predicted"/>
<name>A0A835BP03_9POAL</name>
<dbReference type="InterPro" id="IPR029058">
    <property type="entry name" value="AB_hydrolase_fold"/>
</dbReference>